<comment type="similarity">
    <text evidence="17">Belongs to the NnrD/CARKD family.</text>
</comment>
<feature type="binding site" evidence="17">
    <location>
        <begin position="427"/>
        <end position="431"/>
    </location>
    <ligand>
        <name>AMP</name>
        <dbReference type="ChEBI" id="CHEBI:456215"/>
    </ligand>
</feature>
<comment type="function">
    <text evidence="18">Catalyzes the epimerization of the S- and R-forms of NAD(P)HX, a damaged form of NAD(P)H that is a result of enzymatic or heat-dependent hydration. This is a prerequisite for the S-specific NAD(P)H-hydrate dehydratase to allow the repair of both epimers of NAD(P)HX.</text>
</comment>
<dbReference type="Proteomes" id="UP000779900">
    <property type="component" value="Unassembled WGS sequence"/>
</dbReference>
<proteinExistence type="inferred from homology"/>
<dbReference type="GO" id="GO:0052855">
    <property type="term" value="F:ADP-dependent NAD(P)H-hydrate dehydratase activity"/>
    <property type="evidence" value="ECO:0007669"/>
    <property type="project" value="UniProtKB-UniRule"/>
</dbReference>
<dbReference type="NCBIfam" id="TIGR00196">
    <property type="entry name" value="yjeF_cterm"/>
    <property type="match status" value="1"/>
</dbReference>
<dbReference type="GO" id="GO:0005524">
    <property type="term" value="F:ATP binding"/>
    <property type="evidence" value="ECO:0007669"/>
    <property type="project" value="UniProtKB-UniRule"/>
</dbReference>
<comment type="similarity">
    <text evidence="3 19">In the N-terminal section; belongs to the NnrE/AIBP family.</text>
</comment>
<dbReference type="HAMAP" id="MF_01965">
    <property type="entry name" value="NADHX_dehydratase"/>
    <property type="match status" value="1"/>
</dbReference>
<comment type="caution">
    <text evidence="18">Lacks conserved residue(s) required for the propagation of feature annotation.</text>
</comment>
<dbReference type="InterPro" id="IPR029056">
    <property type="entry name" value="Ribokinase-like"/>
</dbReference>
<evidence type="ECO:0000313" key="22">
    <source>
        <dbReference type="EMBL" id="MBM3331187.1"/>
    </source>
</evidence>
<feature type="binding site" evidence="18">
    <location>
        <position position="61"/>
    </location>
    <ligand>
        <name>K(+)</name>
        <dbReference type="ChEBI" id="CHEBI:29103"/>
    </ligand>
</feature>
<evidence type="ECO:0000259" key="21">
    <source>
        <dbReference type="PROSITE" id="PS51385"/>
    </source>
</evidence>
<comment type="cofactor">
    <cofactor evidence="17">
        <name>Mg(2+)</name>
        <dbReference type="ChEBI" id="CHEBI:18420"/>
    </cofactor>
</comment>
<comment type="similarity">
    <text evidence="18">Belongs to the NnrE/AIBP family.</text>
</comment>
<dbReference type="EC" id="5.1.99.6" evidence="19"/>
<evidence type="ECO:0000256" key="13">
    <source>
        <dbReference type="ARBA" id="ARBA00023268"/>
    </source>
</evidence>
<dbReference type="SUPFAM" id="SSF64153">
    <property type="entry name" value="YjeF N-terminal domain-like"/>
    <property type="match status" value="1"/>
</dbReference>
<comment type="function">
    <text evidence="17">Catalyzes the dehydration of the S-form of NAD(P)HX at the expense of ADP, which is converted to AMP. Together with NAD(P)HX epimerase, which catalyzes the epimerization of the S- and R-forms, the enzyme allows the repair of both epimers of NAD(P)HX, a damaged form of NAD(P)H that is a result of enzymatic or heat-dependent hydration.</text>
</comment>
<comment type="catalytic activity">
    <reaction evidence="15 17 19">
        <text>(6S)-NADHX + ADP = AMP + phosphate + NADH + H(+)</text>
        <dbReference type="Rhea" id="RHEA:32223"/>
        <dbReference type="ChEBI" id="CHEBI:15378"/>
        <dbReference type="ChEBI" id="CHEBI:43474"/>
        <dbReference type="ChEBI" id="CHEBI:57945"/>
        <dbReference type="ChEBI" id="CHEBI:64074"/>
        <dbReference type="ChEBI" id="CHEBI:456215"/>
        <dbReference type="ChEBI" id="CHEBI:456216"/>
        <dbReference type="EC" id="4.2.1.136"/>
    </reaction>
</comment>
<protein>
    <recommendedName>
        <fullName evidence="19">Bifunctional NAD(P)H-hydrate repair enzyme</fullName>
    </recommendedName>
    <alternativeName>
        <fullName evidence="19">Nicotinamide nucleotide repair protein</fullName>
    </alternativeName>
    <domain>
        <recommendedName>
            <fullName evidence="19">ADP-dependent (S)-NAD(P)H-hydrate dehydratase</fullName>
            <ecNumber evidence="19">4.2.1.136</ecNumber>
        </recommendedName>
        <alternativeName>
            <fullName evidence="19">ADP-dependent NAD(P)HX dehydratase</fullName>
        </alternativeName>
    </domain>
    <domain>
        <recommendedName>
            <fullName evidence="19">NAD(P)H-hydrate epimerase</fullName>
            <ecNumber evidence="19">5.1.99.6</ecNumber>
        </recommendedName>
    </domain>
</protein>
<feature type="binding site" evidence="18">
    <location>
        <begin position="60"/>
        <end position="64"/>
    </location>
    <ligand>
        <name>(6S)-NADPHX</name>
        <dbReference type="ChEBI" id="CHEBI:64076"/>
    </ligand>
</feature>
<keyword evidence="12 17" id="KW-0456">Lyase</keyword>
<keyword evidence="8 17" id="KW-0521">NADP</keyword>
<evidence type="ECO:0000313" key="23">
    <source>
        <dbReference type="Proteomes" id="UP000779900"/>
    </source>
</evidence>
<keyword evidence="11 18" id="KW-0413">Isomerase</keyword>
<evidence type="ECO:0000256" key="5">
    <source>
        <dbReference type="ARBA" id="ARBA00022723"/>
    </source>
</evidence>
<reference evidence="22" key="1">
    <citation type="submission" date="2019-03" db="EMBL/GenBank/DDBJ databases">
        <title>Lake Tanganyika Metagenome-Assembled Genomes (MAGs).</title>
        <authorList>
            <person name="Tran P."/>
        </authorList>
    </citation>
    <scope>NUCLEOTIDE SEQUENCE</scope>
    <source>
        <strain evidence="22">K_DeepCast_150m_m2_040</strain>
    </source>
</reference>
<evidence type="ECO:0000256" key="19">
    <source>
        <dbReference type="PIRNR" id="PIRNR017184"/>
    </source>
</evidence>
<feature type="binding site" evidence="18">
    <location>
        <position position="165"/>
    </location>
    <ligand>
        <name>K(+)</name>
        <dbReference type="ChEBI" id="CHEBI:29103"/>
    </ligand>
</feature>
<dbReference type="AlphaFoldDB" id="A0A937XDI7"/>
<evidence type="ECO:0000256" key="12">
    <source>
        <dbReference type="ARBA" id="ARBA00023239"/>
    </source>
</evidence>
<evidence type="ECO:0000256" key="11">
    <source>
        <dbReference type="ARBA" id="ARBA00023235"/>
    </source>
</evidence>
<feature type="domain" description="YjeF N-terminal" evidence="21">
    <location>
        <begin position="10"/>
        <end position="219"/>
    </location>
</feature>
<evidence type="ECO:0000256" key="14">
    <source>
        <dbReference type="ARBA" id="ARBA00025153"/>
    </source>
</evidence>
<dbReference type="PANTHER" id="PTHR12592:SF0">
    <property type="entry name" value="ATP-DEPENDENT (S)-NAD(P)H-HYDRATE DEHYDRATASE"/>
    <property type="match status" value="1"/>
</dbReference>
<accession>A0A937XDI7</accession>
<comment type="caution">
    <text evidence="22">The sequence shown here is derived from an EMBL/GenBank/DDBJ whole genome shotgun (WGS) entry which is preliminary data.</text>
</comment>
<comment type="catalytic activity">
    <reaction evidence="16 17 19">
        <text>(6S)-NADPHX + ADP = AMP + phosphate + NADPH + H(+)</text>
        <dbReference type="Rhea" id="RHEA:32235"/>
        <dbReference type="ChEBI" id="CHEBI:15378"/>
        <dbReference type="ChEBI" id="CHEBI:43474"/>
        <dbReference type="ChEBI" id="CHEBI:57783"/>
        <dbReference type="ChEBI" id="CHEBI:64076"/>
        <dbReference type="ChEBI" id="CHEBI:456215"/>
        <dbReference type="ChEBI" id="CHEBI:456216"/>
        <dbReference type="EC" id="4.2.1.136"/>
    </reaction>
</comment>
<organism evidence="22 23">
    <name type="scientific">candidate division WOR-3 bacterium</name>
    <dbReference type="NCBI Taxonomy" id="2052148"/>
    <lineage>
        <taxon>Bacteria</taxon>
        <taxon>Bacteria division WOR-3</taxon>
    </lineage>
</organism>
<evidence type="ECO:0000256" key="2">
    <source>
        <dbReference type="ARBA" id="ARBA00000909"/>
    </source>
</evidence>
<dbReference type="InterPro" id="IPR036652">
    <property type="entry name" value="YjeF_N_dom_sf"/>
</dbReference>
<evidence type="ECO:0000256" key="17">
    <source>
        <dbReference type="HAMAP-Rule" id="MF_01965"/>
    </source>
</evidence>
<dbReference type="GO" id="GO:0046496">
    <property type="term" value="P:nicotinamide nucleotide metabolic process"/>
    <property type="evidence" value="ECO:0007669"/>
    <property type="project" value="UniProtKB-UniRule"/>
</dbReference>
<dbReference type="InterPro" id="IPR030677">
    <property type="entry name" value="Nnr"/>
</dbReference>
<feature type="binding site" evidence="17">
    <location>
        <position position="390"/>
    </location>
    <ligand>
        <name>(6S)-NADPHX</name>
        <dbReference type="ChEBI" id="CHEBI:64076"/>
    </ligand>
</feature>
<dbReference type="Gene3D" id="3.40.1190.20">
    <property type="match status" value="1"/>
</dbReference>
<evidence type="ECO:0000256" key="16">
    <source>
        <dbReference type="ARBA" id="ARBA00049209"/>
    </source>
</evidence>
<feature type="binding site" evidence="17">
    <location>
        <position position="339"/>
    </location>
    <ligand>
        <name>(6S)-NADPHX</name>
        <dbReference type="ChEBI" id="CHEBI:64076"/>
    </ligand>
</feature>
<evidence type="ECO:0000259" key="20">
    <source>
        <dbReference type="PROSITE" id="PS51383"/>
    </source>
</evidence>
<dbReference type="NCBIfam" id="TIGR00197">
    <property type="entry name" value="yjeF_nterm"/>
    <property type="match status" value="1"/>
</dbReference>
<dbReference type="GO" id="GO:0052856">
    <property type="term" value="F:NAD(P)HX epimerase activity"/>
    <property type="evidence" value="ECO:0007669"/>
    <property type="project" value="UniProtKB-UniRule"/>
</dbReference>
<dbReference type="EMBL" id="VGIR01000021">
    <property type="protein sequence ID" value="MBM3331187.1"/>
    <property type="molecule type" value="Genomic_DNA"/>
</dbReference>
<gene>
    <name evidence="18" type="primary">nnrE</name>
    <name evidence="17" type="synonym">nnrD</name>
    <name evidence="22" type="ORF">FJY68_04955</name>
</gene>
<dbReference type="EC" id="4.2.1.136" evidence="19"/>
<evidence type="ECO:0000256" key="18">
    <source>
        <dbReference type="HAMAP-Rule" id="MF_01966"/>
    </source>
</evidence>
<evidence type="ECO:0000256" key="4">
    <source>
        <dbReference type="ARBA" id="ARBA00009524"/>
    </source>
</evidence>
<evidence type="ECO:0000256" key="3">
    <source>
        <dbReference type="ARBA" id="ARBA00006001"/>
    </source>
</evidence>
<keyword evidence="9 18" id="KW-0630">Potassium</keyword>
<keyword evidence="13" id="KW-0511">Multifunctional enzyme</keyword>
<comment type="subunit">
    <text evidence="17">Homotetramer.</text>
</comment>
<feature type="domain" description="YjeF C-terminal" evidence="20">
    <location>
        <begin position="233"/>
        <end position="516"/>
    </location>
</feature>
<dbReference type="GO" id="GO:0110051">
    <property type="term" value="P:metabolite repair"/>
    <property type="evidence" value="ECO:0007669"/>
    <property type="project" value="TreeGrafter"/>
</dbReference>
<dbReference type="Pfam" id="PF03853">
    <property type="entry name" value="YjeF_N"/>
    <property type="match status" value="1"/>
</dbReference>
<feature type="binding site" evidence="17">
    <location>
        <position position="457"/>
    </location>
    <ligand>
        <name>(6S)-NADPHX</name>
        <dbReference type="ChEBI" id="CHEBI:64076"/>
    </ligand>
</feature>
<comment type="function">
    <text evidence="14 19">Bifunctional enzyme that catalyzes the epimerization of the S- and R-forms of NAD(P)HX and the dehydration of the S-form of NAD(P)HX at the expense of ADP, which is converted to AMP. This allows the repair of both epimers of NAD(P)HX, a damaged form of NAD(P)H that is a result of enzymatic or heat-dependent hydration.</text>
</comment>
<dbReference type="InterPro" id="IPR000631">
    <property type="entry name" value="CARKD"/>
</dbReference>
<evidence type="ECO:0000256" key="8">
    <source>
        <dbReference type="ARBA" id="ARBA00022857"/>
    </source>
</evidence>
<name>A0A937XDI7_UNCW3</name>
<keyword evidence="6 17" id="KW-0547">Nucleotide-binding</keyword>
<comment type="catalytic activity">
    <reaction evidence="2 18 19">
        <text>(6R)-NADPHX = (6S)-NADPHX</text>
        <dbReference type="Rhea" id="RHEA:32227"/>
        <dbReference type="ChEBI" id="CHEBI:64076"/>
        <dbReference type="ChEBI" id="CHEBI:64077"/>
        <dbReference type="EC" id="5.1.99.6"/>
    </reaction>
</comment>
<dbReference type="InterPro" id="IPR004443">
    <property type="entry name" value="YjeF_N_dom"/>
</dbReference>
<dbReference type="PROSITE" id="PS51383">
    <property type="entry name" value="YJEF_C_3"/>
    <property type="match status" value="1"/>
</dbReference>
<feature type="binding site" evidence="17">
    <location>
        <position position="268"/>
    </location>
    <ligand>
        <name>(6S)-NADPHX</name>
        <dbReference type="ChEBI" id="CHEBI:64076"/>
    </ligand>
</feature>
<evidence type="ECO:0000256" key="7">
    <source>
        <dbReference type="ARBA" id="ARBA00022840"/>
    </source>
</evidence>
<evidence type="ECO:0000256" key="9">
    <source>
        <dbReference type="ARBA" id="ARBA00022958"/>
    </source>
</evidence>
<evidence type="ECO:0000256" key="6">
    <source>
        <dbReference type="ARBA" id="ARBA00022741"/>
    </source>
</evidence>
<feature type="binding site" evidence="18">
    <location>
        <position position="162"/>
    </location>
    <ligand>
        <name>(6S)-NADPHX</name>
        <dbReference type="ChEBI" id="CHEBI:64076"/>
    </ligand>
</feature>
<comment type="similarity">
    <text evidence="4 19">In the C-terminal section; belongs to the NnrD/CARKD family.</text>
</comment>
<comment type="catalytic activity">
    <reaction evidence="1 18 19">
        <text>(6R)-NADHX = (6S)-NADHX</text>
        <dbReference type="Rhea" id="RHEA:32215"/>
        <dbReference type="ChEBI" id="CHEBI:64074"/>
        <dbReference type="ChEBI" id="CHEBI:64075"/>
        <dbReference type="EC" id="5.1.99.6"/>
    </reaction>
</comment>
<dbReference type="PIRSF" id="PIRSF017184">
    <property type="entry name" value="Nnr"/>
    <property type="match status" value="1"/>
</dbReference>
<evidence type="ECO:0000256" key="1">
    <source>
        <dbReference type="ARBA" id="ARBA00000013"/>
    </source>
</evidence>
<dbReference type="Pfam" id="PF01256">
    <property type="entry name" value="Carb_kinase"/>
    <property type="match status" value="1"/>
</dbReference>
<dbReference type="SUPFAM" id="SSF53613">
    <property type="entry name" value="Ribokinase-like"/>
    <property type="match status" value="1"/>
</dbReference>
<dbReference type="PANTHER" id="PTHR12592">
    <property type="entry name" value="ATP-DEPENDENT (S)-NAD(P)H-HYDRATE DEHYDRATASE FAMILY MEMBER"/>
    <property type="match status" value="1"/>
</dbReference>
<feature type="binding site" evidence="18">
    <location>
        <position position="129"/>
    </location>
    <ligand>
        <name>K(+)</name>
        <dbReference type="ChEBI" id="CHEBI:29103"/>
    </ligand>
</feature>
<keyword evidence="7 17" id="KW-0067">ATP-binding</keyword>
<evidence type="ECO:0000256" key="15">
    <source>
        <dbReference type="ARBA" id="ARBA00048238"/>
    </source>
</evidence>
<comment type="cofactor">
    <cofactor evidence="18 19">
        <name>K(+)</name>
        <dbReference type="ChEBI" id="CHEBI:29103"/>
    </cofactor>
    <text evidence="18 19">Binds 1 potassium ion per subunit.</text>
</comment>
<sequence>MQHLVTAAQMQELDRRTIAEYGIPGLTLMENAGRGVVESMEKHLGTIAGTRPLVVCGKGNNGGDGFVVARLLLAKNAKPDCVLLGRAADITGDALFNYRLLAESGLNVHEASSGADIEPLFQNRKLIVDAVFGTGLTRAPSGLAADAIPLINNSRAYVVAVDLPSGLRSDTGVPYDPCVRADLTVTMAWPKLGLWLYPGRTLAGKVEVVDIGMPGTKNQGPVPKDEAPAFLLDADHVRSILPRRRPDGNKGTFGRALLIVGSRSYSGAAILAGRTAVRSGCGIVQLAVPEGIIDVVASSVVEAVKSSQPQTADATLSPAALESLLDMSTEAQAIAIGPGIGTDRRTQKLELDFLAEVEKPTVVDADGLNNLVGRLDLLPRIKPPMVLTPHPGEFARLTGIKPADANADRVGLSRKFAVEHKVVLVLKGASTVVAAPDGRVFVNPTGNSGLATGGTGDVLTGLIVGLMAQGMSPLEASCAGVFLHGLAADIAAQSLTEYCLTAGDLPDFLPKAYAAVLRDGSEGSRAGLNGPCLTEQEFRSIPHPGTPGPLYP</sequence>
<dbReference type="GO" id="GO:0046872">
    <property type="term" value="F:metal ion binding"/>
    <property type="evidence" value="ECO:0007669"/>
    <property type="project" value="UniProtKB-UniRule"/>
</dbReference>
<dbReference type="CDD" id="cd01171">
    <property type="entry name" value="YXKO-related"/>
    <property type="match status" value="1"/>
</dbReference>
<dbReference type="PROSITE" id="PS01050">
    <property type="entry name" value="YJEF_C_2"/>
    <property type="match status" value="1"/>
</dbReference>
<dbReference type="Gene3D" id="3.40.50.10260">
    <property type="entry name" value="YjeF N-terminal domain"/>
    <property type="match status" value="1"/>
</dbReference>
<keyword evidence="10 17" id="KW-0520">NAD</keyword>
<keyword evidence="5 18" id="KW-0479">Metal-binding</keyword>
<evidence type="ECO:0000256" key="10">
    <source>
        <dbReference type="ARBA" id="ARBA00023027"/>
    </source>
</evidence>
<feature type="binding site" evidence="17">
    <location>
        <position position="456"/>
    </location>
    <ligand>
        <name>AMP</name>
        <dbReference type="ChEBI" id="CHEBI:456215"/>
    </ligand>
</feature>
<dbReference type="PROSITE" id="PS51385">
    <property type="entry name" value="YJEF_N"/>
    <property type="match status" value="1"/>
</dbReference>
<feature type="binding site" evidence="18">
    <location>
        <begin position="133"/>
        <end position="139"/>
    </location>
    <ligand>
        <name>(6S)-NADPHX</name>
        <dbReference type="ChEBI" id="CHEBI:64076"/>
    </ligand>
</feature>
<dbReference type="HAMAP" id="MF_01966">
    <property type="entry name" value="NADHX_epimerase"/>
    <property type="match status" value="1"/>
</dbReference>
<dbReference type="InterPro" id="IPR017953">
    <property type="entry name" value="Carbohydrate_kinase_pred_CS"/>
</dbReference>